<dbReference type="AlphaFoldDB" id="A0A110B661"/>
<reference evidence="5 6" key="1">
    <citation type="submission" date="2015-12" db="EMBL/GenBank/DDBJ databases">
        <title>Genome sequence of Mucilaginibacter gotjawali.</title>
        <authorList>
            <person name="Lee J.S."/>
            <person name="Lee K.C."/>
            <person name="Kim K.K."/>
            <person name="Lee B.W."/>
        </authorList>
    </citation>
    <scope>NUCLEOTIDE SEQUENCE [LARGE SCALE GENOMIC DNA]</scope>
    <source>
        <strain evidence="5 6">SA3-7</strain>
    </source>
</reference>
<keyword evidence="2 5" id="KW-0808">Transferase</keyword>
<dbReference type="InterPro" id="IPR051159">
    <property type="entry name" value="Hexapeptide_acetyltransf"/>
</dbReference>
<accession>A0A110B661</accession>
<evidence type="ECO:0000256" key="3">
    <source>
        <dbReference type="ARBA" id="ARBA00022737"/>
    </source>
</evidence>
<dbReference type="GO" id="GO:0005829">
    <property type="term" value="C:cytosol"/>
    <property type="evidence" value="ECO:0007669"/>
    <property type="project" value="TreeGrafter"/>
</dbReference>
<keyword evidence="6" id="KW-1185">Reference proteome</keyword>
<evidence type="ECO:0000313" key="5">
    <source>
        <dbReference type="EMBL" id="BAU55378.1"/>
    </source>
</evidence>
<dbReference type="EMBL" id="AP017313">
    <property type="protein sequence ID" value="BAU55378.1"/>
    <property type="molecule type" value="Genomic_DNA"/>
</dbReference>
<gene>
    <name evidence="5" type="primary">maa_2</name>
    <name evidence="5" type="ORF">MgSA37_03562</name>
</gene>
<evidence type="ECO:0000313" key="6">
    <source>
        <dbReference type="Proteomes" id="UP000218263"/>
    </source>
</evidence>
<evidence type="ECO:0000256" key="1">
    <source>
        <dbReference type="ARBA" id="ARBA00007274"/>
    </source>
</evidence>
<dbReference type="Gene3D" id="2.160.10.10">
    <property type="entry name" value="Hexapeptide repeat proteins"/>
    <property type="match status" value="1"/>
</dbReference>
<keyword evidence="4 5" id="KW-0012">Acyltransferase</keyword>
<dbReference type="InterPro" id="IPR001451">
    <property type="entry name" value="Hexapep"/>
</dbReference>
<dbReference type="SUPFAM" id="SSF51161">
    <property type="entry name" value="Trimeric LpxA-like enzymes"/>
    <property type="match status" value="1"/>
</dbReference>
<sequence length="179" mass="19534">MWKILSELRLYICNYIIRSIPSHSLRLIFYKKIMGFNIAKGSYIFMGCTFDKTNDLSIGINSVINGKCRMDTRGGITIGENVSISSEVVILTADHDISTSDMSGRNKPVSIGNYVWVGTRAMILPGVSIGEGAVIAAGSIVTRNVNAFEVVAGIPAKKIGERPVNGAFTYTASYKRLFQ</sequence>
<dbReference type="InterPro" id="IPR018357">
    <property type="entry name" value="Hexapep_transf_CS"/>
</dbReference>
<dbReference type="KEGG" id="mgot:MgSA37_03562"/>
<keyword evidence="3" id="KW-0677">Repeat</keyword>
<dbReference type="EC" id="2.3.1.79" evidence="5"/>
<name>A0A110B661_9SPHI</name>
<organism evidence="5 6">
    <name type="scientific">Mucilaginibacter gotjawali</name>
    <dbReference type="NCBI Taxonomy" id="1550579"/>
    <lineage>
        <taxon>Bacteria</taxon>
        <taxon>Pseudomonadati</taxon>
        <taxon>Bacteroidota</taxon>
        <taxon>Sphingobacteriia</taxon>
        <taxon>Sphingobacteriales</taxon>
        <taxon>Sphingobacteriaceae</taxon>
        <taxon>Mucilaginibacter</taxon>
    </lineage>
</organism>
<dbReference type="GO" id="GO:0008925">
    <property type="term" value="F:maltose O-acetyltransferase activity"/>
    <property type="evidence" value="ECO:0007669"/>
    <property type="project" value="UniProtKB-EC"/>
</dbReference>
<dbReference type="PROSITE" id="PS00101">
    <property type="entry name" value="HEXAPEP_TRANSFERASES"/>
    <property type="match status" value="1"/>
</dbReference>
<dbReference type="Pfam" id="PF00132">
    <property type="entry name" value="Hexapep"/>
    <property type="match status" value="1"/>
</dbReference>
<dbReference type="InterPro" id="IPR011004">
    <property type="entry name" value="Trimer_LpxA-like_sf"/>
</dbReference>
<dbReference type="Proteomes" id="UP000218263">
    <property type="component" value="Chromosome"/>
</dbReference>
<dbReference type="CDD" id="cd04647">
    <property type="entry name" value="LbH_MAT_like"/>
    <property type="match status" value="1"/>
</dbReference>
<dbReference type="PANTHER" id="PTHR23416">
    <property type="entry name" value="SIALIC ACID SYNTHASE-RELATED"/>
    <property type="match status" value="1"/>
</dbReference>
<dbReference type="PANTHER" id="PTHR23416:SF23">
    <property type="entry name" value="ACETYLTRANSFERASE C18B11.09C-RELATED"/>
    <property type="match status" value="1"/>
</dbReference>
<evidence type="ECO:0000256" key="2">
    <source>
        <dbReference type="ARBA" id="ARBA00022679"/>
    </source>
</evidence>
<dbReference type="OrthoDB" id="9801697at2"/>
<evidence type="ECO:0000256" key="4">
    <source>
        <dbReference type="ARBA" id="ARBA00023315"/>
    </source>
</evidence>
<proteinExistence type="inferred from homology"/>
<comment type="similarity">
    <text evidence="1">Belongs to the transferase hexapeptide repeat family.</text>
</comment>
<protein>
    <submittedName>
        <fullName evidence="5">Maltose O-acetyltransferase</fullName>
        <ecNumber evidence="5">2.3.1.79</ecNumber>
    </submittedName>
</protein>